<feature type="region of interest" description="Disordered" evidence="1">
    <location>
        <begin position="71"/>
        <end position="92"/>
    </location>
</feature>
<proteinExistence type="predicted"/>
<evidence type="ECO:0000313" key="2">
    <source>
        <dbReference type="EMBL" id="RSL19325.1"/>
    </source>
</evidence>
<keyword evidence="3" id="KW-1185">Reference proteome</keyword>
<organism evidence="2 3">
    <name type="scientific">Edaphobacter aggregans</name>
    <dbReference type="NCBI Taxonomy" id="570835"/>
    <lineage>
        <taxon>Bacteria</taxon>
        <taxon>Pseudomonadati</taxon>
        <taxon>Acidobacteriota</taxon>
        <taxon>Terriglobia</taxon>
        <taxon>Terriglobales</taxon>
        <taxon>Acidobacteriaceae</taxon>
        <taxon>Edaphobacter</taxon>
    </lineage>
</organism>
<comment type="caution">
    <text evidence="2">The sequence shown here is derived from an EMBL/GenBank/DDBJ whole genome shotgun (WGS) entry which is preliminary data.</text>
</comment>
<sequence length="92" mass="10398">MVPPTARLVRTDTQRNSSWPGARGSIKRPNTLPQTCLSTKLTLAVKRRTIHYRTNKFTVSNIENSFTDKLLSKEPQNDRNEVQPQGLHLAAV</sequence>
<dbReference type="EMBL" id="RSDW01000001">
    <property type="protein sequence ID" value="RSL19325.1"/>
    <property type="molecule type" value="Genomic_DNA"/>
</dbReference>
<reference evidence="2 3" key="1">
    <citation type="submission" date="2018-12" db="EMBL/GenBank/DDBJ databases">
        <title>Sequencing of bacterial isolates from soil warming experiment in Harvard Forest, Massachusetts, USA.</title>
        <authorList>
            <person name="Deangelis K."/>
        </authorList>
    </citation>
    <scope>NUCLEOTIDE SEQUENCE [LARGE SCALE GENOMIC DNA]</scope>
    <source>
        <strain evidence="2 3">EB153</strain>
    </source>
</reference>
<protein>
    <submittedName>
        <fullName evidence="2">Uncharacterized protein</fullName>
    </submittedName>
</protein>
<gene>
    <name evidence="2" type="ORF">EDE15_4988</name>
</gene>
<accession>A0A428MR14</accession>
<feature type="region of interest" description="Disordered" evidence="1">
    <location>
        <begin position="1"/>
        <end position="31"/>
    </location>
</feature>
<dbReference type="Proteomes" id="UP000269669">
    <property type="component" value="Unassembled WGS sequence"/>
</dbReference>
<evidence type="ECO:0000256" key="1">
    <source>
        <dbReference type="SAM" id="MobiDB-lite"/>
    </source>
</evidence>
<name>A0A428MR14_9BACT</name>
<dbReference type="AlphaFoldDB" id="A0A428MR14"/>
<evidence type="ECO:0000313" key="3">
    <source>
        <dbReference type="Proteomes" id="UP000269669"/>
    </source>
</evidence>
<feature type="compositionally biased region" description="Basic and acidic residues" evidence="1">
    <location>
        <begin position="71"/>
        <end position="81"/>
    </location>
</feature>